<dbReference type="GO" id="GO:0005829">
    <property type="term" value="C:cytosol"/>
    <property type="evidence" value="ECO:0007669"/>
    <property type="project" value="TreeGrafter"/>
</dbReference>
<feature type="non-terminal residue" evidence="4">
    <location>
        <position position="78"/>
    </location>
</feature>
<evidence type="ECO:0000259" key="3">
    <source>
        <dbReference type="Pfam" id="PF00464"/>
    </source>
</evidence>
<dbReference type="InterPro" id="IPR015422">
    <property type="entry name" value="PyrdxlP-dep_Trfase_small"/>
</dbReference>
<dbReference type="InterPro" id="IPR015421">
    <property type="entry name" value="PyrdxlP-dep_Trfase_major"/>
</dbReference>
<dbReference type="GO" id="GO:0019264">
    <property type="term" value="P:glycine biosynthetic process from serine"/>
    <property type="evidence" value="ECO:0007669"/>
    <property type="project" value="TreeGrafter"/>
</dbReference>
<dbReference type="Gene3D" id="3.40.640.10">
    <property type="entry name" value="Type I PLP-dependent aspartate aminotransferase-like (Major domain)"/>
    <property type="match status" value="1"/>
</dbReference>
<dbReference type="InterPro" id="IPR039429">
    <property type="entry name" value="SHMT-like_dom"/>
</dbReference>
<protein>
    <recommendedName>
        <fullName evidence="3">Serine hydroxymethyltransferase-like domain-containing protein</fullName>
    </recommendedName>
</protein>
<comment type="cofactor">
    <cofactor evidence="1">
        <name>pyridoxal 5'-phosphate</name>
        <dbReference type="ChEBI" id="CHEBI:597326"/>
    </cofactor>
</comment>
<dbReference type="Gene3D" id="3.90.1150.10">
    <property type="entry name" value="Aspartate Aminotransferase, domain 1"/>
    <property type="match status" value="1"/>
</dbReference>
<keyword evidence="2" id="KW-0663">Pyridoxal phosphate</keyword>
<dbReference type="GO" id="GO:0030170">
    <property type="term" value="F:pyridoxal phosphate binding"/>
    <property type="evidence" value="ECO:0007669"/>
    <property type="project" value="TreeGrafter"/>
</dbReference>
<dbReference type="Pfam" id="PF00464">
    <property type="entry name" value="SHMT"/>
    <property type="match status" value="1"/>
</dbReference>
<dbReference type="AlphaFoldDB" id="A0A383ASR4"/>
<gene>
    <name evidence="4" type="ORF">METZ01_LOCUS463477</name>
</gene>
<dbReference type="PANTHER" id="PTHR11680">
    <property type="entry name" value="SERINE HYDROXYMETHYLTRANSFERASE"/>
    <property type="match status" value="1"/>
</dbReference>
<feature type="non-terminal residue" evidence="4">
    <location>
        <position position="1"/>
    </location>
</feature>
<proteinExistence type="predicted"/>
<dbReference type="PANTHER" id="PTHR11680:SF50">
    <property type="entry name" value="SERINE HYDROXYMETHYLTRANSFERASE"/>
    <property type="match status" value="1"/>
</dbReference>
<evidence type="ECO:0000256" key="2">
    <source>
        <dbReference type="ARBA" id="ARBA00022898"/>
    </source>
</evidence>
<dbReference type="GO" id="GO:0004372">
    <property type="term" value="F:glycine hydroxymethyltransferase activity"/>
    <property type="evidence" value="ECO:0007669"/>
    <property type="project" value="TreeGrafter"/>
</dbReference>
<reference evidence="4" key="1">
    <citation type="submission" date="2018-05" db="EMBL/GenBank/DDBJ databases">
        <authorList>
            <person name="Lanie J.A."/>
            <person name="Ng W.-L."/>
            <person name="Kazmierczak K.M."/>
            <person name="Andrzejewski T.M."/>
            <person name="Davidsen T.M."/>
            <person name="Wayne K.J."/>
            <person name="Tettelin H."/>
            <person name="Glass J.I."/>
            <person name="Rusch D."/>
            <person name="Podicherti R."/>
            <person name="Tsui H.-C.T."/>
            <person name="Winkler M.E."/>
        </authorList>
    </citation>
    <scope>NUCLEOTIDE SEQUENCE</scope>
</reference>
<organism evidence="4">
    <name type="scientific">marine metagenome</name>
    <dbReference type="NCBI Taxonomy" id="408172"/>
    <lineage>
        <taxon>unclassified sequences</taxon>
        <taxon>metagenomes</taxon>
        <taxon>ecological metagenomes</taxon>
    </lineage>
</organism>
<accession>A0A383ASR4</accession>
<name>A0A383ASR4_9ZZZZ</name>
<dbReference type="GO" id="GO:0046653">
    <property type="term" value="P:tetrahydrofolate metabolic process"/>
    <property type="evidence" value="ECO:0007669"/>
    <property type="project" value="TreeGrafter"/>
</dbReference>
<dbReference type="EMBL" id="UINC01194508">
    <property type="protein sequence ID" value="SVE10623.1"/>
    <property type="molecule type" value="Genomic_DNA"/>
</dbReference>
<dbReference type="SUPFAM" id="SSF53383">
    <property type="entry name" value="PLP-dependent transferases"/>
    <property type="match status" value="1"/>
</dbReference>
<sequence length="78" mass="8654">VLRDEIDRQNTGLELIASENFVSGAVLETMGSVLTNKYAEGYPGRRYYGGCEYVDIAESLAIERAKTLFRADHANVQP</sequence>
<evidence type="ECO:0000256" key="1">
    <source>
        <dbReference type="ARBA" id="ARBA00001933"/>
    </source>
</evidence>
<evidence type="ECO:0000313" key="4">
    <source>
        <dbReference type="EMBL" id="SVE10623.1"/>
    </source>
</evidence>
<dbReference type="InterPro" id="IPR015424">
    <property type="entry name" value="PyrdxlP-dep_Trfase"/>
</dbReference>
<dbReference type="InterPro" id="IPR049943">
    <property type="entry name" value="Ser_HO-MeTrfase-like"/>
</dbReference>
<feature type="domain" description="Serine hydroxymethyltransferase-like" evidence="3">
    <location>
        <begin position="2"/>
        <end position="78"/>
    </location>
</feature>